<dbReference type="Proteomes" id="UP000663823">
    <property type="component" value="Unassembled WGS sequence"/>
</dbReference>
<dbReference type="EMBL" id="CAJOAX010034397">
    <property type="protein sequence ID" value="CAF4258505.1"/>
    <property type="molecule type" value="Genomic_DNA"/>
</dbReference>
<accession>A0A820F5G3</accession>
<evidence type="ECO:0000313" key="1">
    <source>
        <dbReference type="EMBL" id="CAF4258505.1"/>
    </source>
</evidence>
<dbReference type="AlphaFoldDB" id="A0A820F5G3"/>
<comment type="caution">
    <text evidence="1">The sequence shown here is derived from an EMBL/GenBank/DDBJ whole genome shotgun (WGS) entry which is preliminary data.</text>
</comment>
<name>A0A820F5G3_9BILA</name>
<feature type="non-terminal residue" evidence="1">
    <location>
        <position position="155"/>
    </location>
</feature>
<reference evidence="1" key="1">
    <citation type="submission" date="2021-02" db="EMBL/GenBank/DDBJ databases">
        <authorList>
            <person name="Nowell W R."/>
        </authorList>
    </citation>
    <scope>NUCLEOTIDE SEQUENCE</scope>
</reference>
<protein>
    <submittedName>
        <fullName evidence="1">Uncharacterized protein</fullName>
    </submittedName>
</protein>
<proteinExistence type="predicted"/>
<sequence length="155" mass="18192">MSTCMRNIMRFSEHVLVIVQPIIAEILQKTFYQSLNDFATIYWAAMRSKGTMNGKWEKRKQDPYDGWYDCRYESSVISIDCIRGTFLVDNMAIGYLPQNITTNELFTRVFGNHIFEVQLAELPKTYITKHSYHGNGKVQYEFCFNDQNKCLKVTE</sequence>
<gene>
    <name evidence="1" type="ORF">OTI717_LOCUS40682</name>
</gene>
<organism evidence="1 2">
    <name type="scientific">Rotaria sordida</name>
    <dbReference type="NCBI Taxonomy" id="392033"/>
    <lineage>
        <taxon>Eukaryota</taxon>
        <taxon>Metazoa</taxon>
        <taxon>Spiralia</taxon>
        <taxon>Gnathifera</taxon>
        <taxon>Rotifera</taxon>
        <taxon>Eurotatoria</taxon>
        <taxon>Bdelloidea</taxon>
        <taxon>Philodinida</taxon>
        <taxon>Philodinidae</taxon>
        <taxon>Rotaria</taxon>
    </lineage>
</organism>
<evidence type="ECO:0000313" key="2">
    <source>
        <dbReference type="Proteomes" id="UP000663823"/>
    </source>
</evidence>